<evidence type="ECO:0000256" key="4">
    <source>
        <dbReference type="PIRSR" id="PIRSR001112-1"/>
    </source>
</evidence>
<dbReference type="OrthoDB" id="4654311at2"/>
<keyword evidence="2" id="KW-0058">Aromatic hydrocarbons catabolism</keyword>
<dbReference type="PIRSF" id="PIRSF001112">
    <property type="entry name" value="Epoxide_hydrolase"/>
    <property type="match status" value="1"/>
</dbReference>
<reference evidence="6 7" key="1">
    <citation type="submission" date="2016-10" db="EMBL/GenBank/DDBJ databases">
        <authorList>
            <person name="de Groot N.N."/>
        </authorList>
    </citation>
    <scope>NUCLEOTIDE SEQUENCE [LARGE SCALE GENOMIC DNA]</scope>
    <source>
        <strain evidence="6 7">DSM 21741</strain>
    </source>
</reference>
<dbReference type="Pfam" id="PF06441">
    <property type="entry name" value="EHN"/>
    <property type="match status" value="1"/>
</dbReference>
<feature type="active site" description="Nucleophile" evidence="4">
    <location>
        <position position="177"/>
    </location>
</feature>
<evidence type="ECO:0000256" key="1">
    <source>
        <dbReference type="ARBA" id="ARBA00010088"/>
    </source>
</evidence>
<evidence type="ECO:0000313" key="7">
    <source>
        <dbReference type="Proteomes" id="UP000199092"/>
    </source>
</evidence>
<dbReference type="PANTHER" id="PTHR21661:SF35">
    <property type="entry name" value="EPOXIDE HYDROLASE"/>
    <property type="match status" value="1"/>
</dbReference>
<dbReference type="PANTHER" id="PTHR21661">
    <property type="entry name" value="EPOXIDE HYDROLASE 1-RELATED"/>
    <property type="match status" value="1"/>
</dbReference>
<feature type="domain" description="Epoxide hydrolase N-terminal" evidence="5">
    <location>
        <begin position="4"/>
        <end position="106"/>
    </location>
</feature>
<dbReference type="Gene3D" id="3.40.50.1820">
    <property type="entry name" value="alpha/beta hydrolase"/>
    <property type="match status" value="1"/>
</dbReference>
<gene>
    <name evidence="6" type="ORF">SAMN04488543_1894</name>
</gene>
<feature type="active site" description="Proton acceptor" evidence="4">
    <location>
        <position position="356"/>
    </location>
</feature>
<dbReference type="Proteomes" id="UP000199092">
    <property type="component" value="Chromosome I"/>
</dbReference>
<dbReference type="SUPFAM" id="SSF53474">
    <property type="entry name" value="alpha/beta-Hydrolases"/>
    <property type="match status" value="1"/>
</dbReference>
<evidence type="ECO:0000256" key="2">
    <source>
        <dbReference type="ARBA" id="ARBA00022797"/>
    </source>
</evidence>
<evidence type="ECO:0000256" key="3">
    <source>
        <dbReference type="ARBA" id="ARBA00022801"/>
    </source>
</evidence>
<dbReference type="InterPro" id="IPR000639">
    <property type="entry name" value="Epox_hydrolase-like"/>
</dbReference>
<accession>A0A1H1SXB5</accession>
<dbReference type="AlphaFoldDB" id="A0A1H1SXB5"/>
<name>A0A1H1SXB5_9ACTN</name>
<dbReference type="InterPro" id="IPR029058">
    <property type="entry name" value="AB_hydrolase_fold"/>
</dbReference>
<dbReference type="GO" id="GO:0097176">
    <property type="term" value="P:epoxide metabolic process"/>
    <property type="evidence" value="ECO:0007669"/>
    <property type="project" value="TreeGrafter"/>
</dbReference>
<dbReference type="STRING" id="546871.SAMN04488543_1894"/>
<comment type="similarity">
    <text evidence="1">Belongs to the peptidase S33 family.</text>
</comment>
<organism evidence="6 7">
    <name type="scientific">Friedmanniella luteola</name>
    <dbReference type="NCBI Taxonomy" id="546871"/>
    <lineage>
        <taxon>Bacteria</taxon>
        <taxon>Bacillati</taxon>
        <taxon>Actinomycetota</taxon>
        <taxon>Actinomycetes</taxon>
        <taxon>Propionibacteriales</taxon>
        <taxon>Nocardioidaceae</taxon>
        <taxon>Friedmanniella</taxon>
    </lineage>
</organism>
<dbReference type="GO" id="GO:0004301">
    <property type="term" value="F:epoxide hydrolase activity"/>
    <property type="evidence" value="ECO:0007669"/>
    <property type="project" value="TreeGrafter"/>
</dbReference>
<protein>
    <submittedName>
        <fullName evidence="6">Pimeloyl-ACP methyl ester carboxylesterase</fullName>
    </submittedName>
</protein>
<feature type="active site" description="Proton donor" evidence="4">
    <location>
        <position position="305"/>
    </location>
</feature>
<evidence type="ECO:0000313" key="6">
    <source>
        <dbReference type="EMBL" id="SDS52564.1"/>
    </source>
</evidence>
<dbReference type="RefSeq" id="WP_091412372.1">
    <property type="nucleotide sequence ID" value="NZ_LT629749.1"/>
</dbReference>
<keyword evidence="3" id="KW-0378">Hydrolase</keyword>
<keyword evidence="7" id="KW-1185">Reference proteome</keyword>
<dbReference type="InterPro" id="IPR010497">
    <property type="entry name" value="Epoxide_hydro_N"/>
</dbReference>
<dbReference type="InterPro" id="IPR016292">
    <property type="entry name" value="Epoxide_hydrolase"/>
</dbReference>
<sequence>MSLTPYTVRIDDAILRDLRERLLRTRWPDAVATGWDYGADVDYLRKLTTYWVDEFDWRAQEELINASNHLRVDVEGTGLHVVHERAASGYGVPLLLLHGWPSSFLQMRAITPMLTDPSAHGGDPGDGFDVVVPSLPGYGFSDRPTAPGTSNAPVAELLHTLMSRELGYERYAVRASDIGAGVAASLAMAHPEAVIALHMSGSNPWMDVDHLPEDLSTAEQQMVQDARRFKAMHFAYALMQVTTPQTPAVALNDSPAGLAAWVVEKYRAWSDNDGDVETVFPRDELLANLTIYWATGTIASSMRLYWENFHATGAWGAIDVPTGYAMLPADMFRTPREWIERTGRVDRWTELPRGGHFAEQEAPDLIAEELREFVRPLR</sequence>
<evidence type="ECO:0000259" key="5">
    <source>
        <dbReference type="Pfam" id="PF06441"/>
    </source>
</evidence>
<proteinExistence type="inferred from homology"/>
<dbReference type="EMBL" id="LT629749">
    <property type="protein sequence ID" value="SDS52564.1"/>
    <property type="molecule type" value="Genomic_DNA"/>
</dbReference>
<dbReference type="PRINTS" id="PR00412">
    <property type="entry name" value="EPOXHYDRLASE"/>
</dbReference>